<feature type="transmembrane region" description="Helical" evidence="1">
    <location>
        <begin position="238"/>
        <end position="261"/>
    </location>
</feature>
<keyword evidence="1" id="KW-0472">Membrane</keyword>
<comment type="caution">
    <text evidence="2">The sequence shown here is derived from an EMBL/GenBank/DDBJ whole genome shotgun (WGS) entry which is preliminary data.</text>
</comment>
<evidence type="ECO:0000313" key="2">
    <source>
        <dbReference type="EMBL" id="KKM67734.1"/>
    </source>
</evidence>
<accession>A0A0F9JD61</accession>
<reference evidence="2" key="1">
    <citation type="journal article" date="2015" name="Nature">
        <title>Complex archaea that bridge the gap between prokaryotes and eukaryotes.</title>
        <authorList>
            <person name="Spang A."/>
            <person name="Saw J.H."/>
            <person name="Jorgensen S.L."/>
            <person name="Zaremba-Niedzwiedzka K."/>
            <person name="Martijn J."/>
            <person name="Lind A.E."/>
            <person name="van Eijk R."/>
            <person name="Schleper C."/>
            <person name="Guy L."/>
            <person name="Ettema T.J."/>
        </authorList>
    </citation>
    <scope>NUCLEOTIDE SEQUENCE</scope>
</reference>
<proteinExistence type="predicted"/>
<keyword evidence="1" id="KW-1133">Transmembrane helix</keyword>
<sequence length="269" mass="29494">MPDLNFFKLKSLDLNEFNPKRKSIKSVKNMMKKKIFVFSISLFLFLGVIVSANAYHEYITTWEGPAHEHCGHDASNPSVTGSLVLTVNETGTLEPYQVFEITIEVLNFTEALEDPYHGKIMIGIPGVGEEGVDIDNHLFSSPLGEHILNRRESIDDWGSYDESMGTRSDTDCLFKLLAPNKAGTYTLMALAIAAVNQSGVFADTVEHADMNITYIEETVTIVVVAAPEIDDGGNGGTIPGFITIVLLSSVGVTIISVVLAVRRKKRIVE</sequence>
<name>A0A0F9JD61_9ZZZZ</name>
<keyword evidence="1" id="KW-0812">Transmembrane</keyword>
<organism evidence="2">
    <name type="scientific">marine sediment metagenome</name>
    <dbReference type="NCBI Taxonomy" id="412755"/>
    <lineage>
        <taxon>unclassified sequences</taxon>
        <taxon>metagenomes</taxon>
        <taxon>ecological metagenomes</taxon>
    </lineage>
</organism>
<evidence type="ECO:0000256" key="1">
    <source>
        <dbReference type="SAM" id="Phobius"/>
    </source>
</evidence>
<protein>
    <submittedName>
        <fullName evidence="2">Uncharacterized protein</fullName>
    </submittedName>
</protein>
<dbReference type="AlphaFoldDB" id="A0A0F9JD61"/>
<dbReference type="EMBL" id="LAZR01010297">
    <property type="protein sequence ID" value="KKM67734.1"/>
    <property type="molecule type" value="Genomic_DNA"/>
</dbReference>
<gene>
    <name evidence="2" type="ORF">LCGC14_1468160</name>
</gene>